<dbReference type="AlphaFoldDB" id="A0A835LGP6"/>
<accession>A0A835LGP6</accession>
<comment type="caution">
    <text evidence="2">The sequence shown here is derived from an EMBL/GenBank/DDBJ whole genome shotgun (WGS) entry which is preliminary data.</text>
</comment>
<proteinExistence type="predicted"/>
<evidence type="ECO:0000256" key="1">
    <source>
        <dbReference type="SAM" id="MobiDB-lite"/>
    </source>
</evidence>
<sequence>MTEKIVPRRRSILSEAVEQDSGSCESEIRSREENVVSNSEAEVAGLMNRVEFMKKEYFVLWLREFKDWMDQTSESLVSSKHSGFTGPAKENYTRSRRGHRQLGESSKDVVDTVQASGEENRTDVLDSANSVEDISIGSHDHNNFDLVGEVALKSSTTKCKGDSGPHVENREVNFKQVQVEVCSQEGFNCLPLAKEPLPDSLTAQRGMKNVEVSPTLVTAIDEMMESHHLSSSYPRSPPHYQEDILHRRYNLEEEFMQLSVESYSLASSDSDTSNSDDEYCRFDTSLPEVDHSPKEPESGTMDDHSEMFPSEDTFSDGRHATSHIRRNGRSLFNYCSDQASRIKKILREDHYGMGSDVANVCPLGLFDGVGLPNVEYIRMMFGALELKNDDWLKAKETLCAARETTDGKDFYSALSLVGIVYGKETGTTLLSPVRDCLENRIEICNP</sequence>
<organism evidence="2 3">
    <name type="scientific">Coptis chinensis</name>
    <dbReference type="NCBI Taxonomy" id="261450"/>
    <lineage>
        <taxon>Eukaryota</taxon>
        <taxon>Viridiplantae</taxon>
        <taxon>Streptophyta</taxon>
        <taxon>Embryophyta</taxon>
        <taxon>Tracheophyta</taxon>
        <taxon>Spermatophyta</taxon>
        <taxon>Magnoliopsida</taxon>
        <taxon>Ranunculales</taxon>
        <taxon>Ranunculaceae</taxon>
        <taxon>Coptidoideae</taxon>
        <taxon>Coptis</taxon>
    </lineage>
</organism>
<feature type="compositionally biased region" description="Basic and acidic residues" evidence="1">
    <location>
        <begin position="288"/>
        <end position="306"/>
    </location>
</feature>
<gene>
    <name evidence="2" type="ORF">IFM89_027360</name>
</gene>
<keyword evidence="3" id="KW-1185">Reference proteome</keyword>
<name>A0A835LGP6_9MAGN</name>
<evidence type="ECO:0000313" key="3">
    <source>
        <dbReference type="Proteomes" id="UP000631114"/>
    </source>
</evidence>
<dbReference type="OrthoDB" id="7451790at2759"/>
<dbReference type="Proteomes" id="UP000631114">
    <property type="component" value="Unassembled WGS sequence"/>
</dbReference>
<dbReference type="EMBL" id="JADFTS010000008">
    <property type="protein sequence ID" value="KAF9594085.1"/>
    <property type="molecule type" value="Genomic_DNA"/>
</dbReference>
<feature type="region of interest" description="Disordered" evidence="1">
    <location>
        <begin position="78"/>
        <end position="110"/>
    </location>
</feature>
<reference evidence="2 3" key="1">
    <citation type="submission" date="2020-10" db="EMBL/GenBank/DDBJ databases">
        <title>The Coptis chinensis genome and diversification of protoberbering-type alkaloids.</title>
        <authorList>
            <person name="Wang B."/>
            <person name="Shu S."/>
            <person name="Song C."/>
            <person name="Liu Y."/>
        </authorList>
    </citation>
    <scope>NUCLEOTIDE SEQUENCE [LARGE SCALE GENOMIC DNA]</scope>
    <source>
        <strain evidence="2">HL-2020</strain>
        <tissue evidence="2">Leaf</tissue>
    </source>
</reference>
<feature type="region of interest" description="Disordered" evidence="1">
    <location>
        <begin position="283"/>
        <end position="318"/>
    </location>
</feature>
<evidence type="ECO:0000313" key="2">
    <source>
        <dbReference type="EMBL" id="KAF9594085.1"/>
    </source>
</evidence>
<protein>
    <submittedName>
        <fullName evidence="2">Uncharacterized protein</fullName>
    </submittedName>
</protein>
<feature type="compositionally biased region" description="Basic and acidic residues" evidence="1">
    <location>
        <begin position="101"/>
        <end position="110"/>
    </location>
</feature>